<evidence type="ECO:0000313" key="12">
    <source>
        <dbReference type="EMBL" id="NBZ86949.1"/>
    </source>
</evidence>
<evidence type="ECO:0000313" key="13">
    <source>
        <dbReference type="Proteomes" id="UP001193501"/>
    </source>
</evidence>
<evidence type="ECO:0000259" key="10">
    <source>
        <dbReference type="PROSITE" id="PS51898"/>
    </source>
</evidence>
<feature type="active site" evidence="9">
    <location>
        <position position="260"/>
    </location>
</feature>
<evidence type="ECO:0000256" key="4">
    <source>
        <dbReference type="ARBA" id="ARBA00022829"/>
    </source>
</evidence>
<dbReference type="InterPro" id="IPR013762">
    <property type="entry name" value="Integrase-like_cat_sf"/>
</dbReference>
<sequence>MAGLDLQGSEVQASEGQQAALARWLDHLSAVKGASPRTCAAYATDLRRFLGFLAGYRGGAEGVKVLATVSQTDLRAWMAYERDRGLSPRSLARALSSVRNFMRWLADRDEIDPTVVLSARGPKYLRKLPRPLSVDGAQEVIADMGEAREGWIGARDLAVTTLLYACGLRISEALGLTGQAHPLPDVLRIKGKGGKERLVPVLPVAREAVADYVRQCPYPVERDAPLFRGARGGALNPRLIARAMEAARLRLGLPSTATPHALRHSFATHLLAAGGDLRAIQELLGHASLSTTQAYTAVDAARLMEVYAASHPRA</sequence>
<keyword evidence="3 9" id="KW-0132">Cell division</keyword>
<evidence type="ECO:0000256" key="1">
    <source>
        <dbReference type="ARBA" id="ARBA00004496"/>
    </source>
</evidence>
<keyword evidence="7 9" id="KW-0233">DNA recombination</keyword>
<feature type="active site" evidence="9">
    <location>
        <position position="192"/>
    </location>
</feature>
<dbReference type="InterPro" id="IPR002104">
    <property type="entry name" value="Integrase_catalytic"/>
</dbReference>
<evidence type="ECO:0000256" key="6">
    <source>
        <dbReference type="ARBA" id="ARBA00023125"/>
    </source>
</evidence>
<comment type="caution">
    <text evidence="12">The sequence shown here is derived from an EMBL/GenBank/DDBJ whole genome shotgun (WGS) entry which is preliminary data.</text>
</comment>
<dbReference type="PROSITE" id="PS51900">
    <property type="entry name" value="CB"/>
    <property type="match status" value="1"/>
</dbReference>
<proteinExistence type="inferred from homology"/>
<gene>
    <name evidence="9" type="primary">xerC</name>
    <name evidence="12" type="ORF">GV832_05095</name>
</gene>
<feature type="active site" evidence="9">
    <location>
        <position position="263"/>
    </location>
</feature>
<evidence type="ECO:0000256" key="7">
    <source>
        <dbReference type="ARBA" id="ARBA00023172"/>
    </source>
</evidence>
<dbReference type="GO" id="GO:0006313">
    <property type="term" value="P:DNA transposition"/>
    <property type="evidence" value="ECO:0007669"/>
    <property type="project" value="UniProtKB-UniRule"/>
</dbReference>
<feature type="domain" description="Tyr recombinase" evidence="10">
    <location>
        <begin position="127"/>
        <end position="308"/>
    </location>
</feature>
<dbReference type="HAMAP" id="MF_01808">
    <property type="entry name" value="Recomb_XerC_XerD"/>
    <property type="match status" value="1"/>
</dbReference>
<dbReference type="SUPFAM" id="SSF56349">
    <property type="entry name" value="DNA breaking-rejoining enzymes"/>
    <property type="match status" value="1"/>
</dbReference>
<dbReference type="GO" id="GO:0051301">
    <property type="term" value="P:cell division"/>
    <property type="evidence" value="ECO:0007669"/>
    <property type="project" value="UniProtKB-KW"/>
</dbReference>
<name>A0AAE4Y857_9RHOB</name>
<keyword evidence="6 9" id="KW-0238">DNA-binding</keyword>
<dbReference type="Proteomes" id="UP001193501">
    <property type="component" value="Unassembled WGS sequence"/>
</dbReference>
<feature type="domain" description="Core-binding (CB)" evidence="11">
    <location>
        <begin position="15"/>
        <end position="106"/>
    </location>
</feature>
<reference evidence="12" key="1">
    <citation type="submission" date="2020-01" db="EMBL/GenBank/DDBJ databases">
        <authorList>
            <person name="Chen W.-M."/>
        </authorList>
    </citation>
    <scope>NUCLEOTIDE SEQUENCE</scope>
    <source>
        <strain evidence="12">CYK-10</strain>
    </source>
</reference>
<keyword evidence="2 9" id="KW-0963">Cytoplasm</keyword>
<dbReference type="Gene3D" id="1.10.150.130">
    <property type="match status" value="1"/>
</dbReference>
<dbReference type="Pfam" id="PF02899">
    <property type="entry name" value="Phage_int_SAM_1"/>
    <property type="match status" value="1"/>
</dbReference>
<dbReference type="EMBL" id="JAABNR010000004">
    <property type="protein sequence ID" value="NBZ86949.1"/>
    <property type="molecule type" value="Genomic_DNA"/>
</dbReference>
<dbReference type="InterPro" id="IPR023009">
    <property type="entry name" value="Tyrosine_recombinase_XerC/XerD"/>
</dbReference>
<evidence type="ECO:0000256" key="2">
    <source>
        <dbReference type="ARBA" id="ARBA00022490"/>
    </source>
</evidence>
<dbReference type="AlphaFoldDB" id="A0AAE4Y857"/>
<dbReference type="PROSITE" id="PS51898">
    <property type="entry name" value="TYR_RECOMBINASE"/>
    <property type="match status" value="1"/>
</dbReference>
<dbReference type="InterPro" id="IPR011010">
    <property type="entry name" value="DNA_brk_join_enz"/>
</dbReference>
<feature type="active site" description="O-(3'-phospho-DNA)-tyrosine intermediate" evidence="9">
    <location>
        <position position="295"/>
    </location>
</feature>
<dbReference type="PANTHER" id="PTHR30349:SF90">
    <property type="entry name" value="TYROSINE RECOMBINASE XERD"/>
    <property type="match status" value="1"/>
</dbReference>
<keyword evidence="13" id="KW-1185">Reference proteome</keyword>
<evidence type="ECO:0000259" key="11">
    <source>
        <dbReference type="PROSITE" id="PS51900"/>
    </source>
</evidence>
<feature type="active site" evidence="9">
    <location>
        <position position="286"/>
    </location>
</feature>
<keyword evidence="4 9" id="KW-0159">Chromosome partition</keyword>
<dbReference type="Gene3D" id="1.10.443.10">
    <property type="entry name" value="Intergrase catalytic core"/>
    <property type="match status" value="1"/>
</dbReference>
<dbReference type="Pfam" id="PF00589">
    <property type="entry name" value="Phage_integrase"/>
    <property type="match status" value="1"/>
</dbReference>
<evidence type="ECO:0000256" key="3">
    <source>
        <dbReference type="ARBA" id="ARBA00022618"/>
    </source>
</evidence>
<dbReference type="InterPro" id="IPR050090">
    <property type="entry name" value="Tyrosine_recombinase_XerCD"/>
</dbReference>
<evidence type="ECO:0000256" key="5">
    <source>
        <dbReference type="ARBA" id="ARBA00022908"/>
    </source>
</evidence>
<dbReference type="InterPro" id="IPR044068">
    <property type="entry name" value="CB"/>
</dbReference>
<accession>A0AAE4Y857</accession>
<organism evidence="12 13">
    <name type="scientific">Stagnihabitans tardus</name>
    <dbReference type="NCBI Taxonomy" id="2699202"/>
    <lineage>
        <taxon>Bacteria</taxon>
        <taxon>Pseudomonadati</taxon>
        <taxon>Pseudomonadota</taxon>
        <taxon>Alphaproteobacteria</taxon>
        <taxon>Rhodobacterales</taxon>
        <taxon>Paracoccaceae</taxon>
        <taxon>Stagnihabitans</taxon>
    </lineage>
</organism>
<comment type="subcellular location">
    <subcellularLocation>
        <location evidence="1 9">Cytoplasm</location>
    </subcellularLocation>
</comment>
<keyword evidence="8 9" id="KW-0131">Cell cycle</keyword>
<dbReference type="GO" id="GO:0009037">
    <property type="term" value="F:tyrosine-based site-specific recombinase activity"/>
    <property type="evidence" value="ECO:0007669"/>
    <property type="project" value="UniProtKB-UniRule"/>
</dbReference>
<feature type="active site" evidence="9">
    <location>
        <position position="169"/>
    </location>
</feature>
<dbReference type="PANTHER" id="PTHR30349">
    <property type="entry name" value="PHAGE INTEGRASE-RELATED"/>
    <property type="match status" value="1"/>
</dbReference>
<comment type="similarity">
    <text evidence="9">Belongs to the 'phage' integrase family. XerC subfamily.</text>
</comment>
<dbReference type="GO" id="GO:0003677">
    <property type="term" value="F:DNA binding"/>
    <property type="evidence" value="ECO:0007669"/>
    <property type="project" value="UniProtKB-UniRule"/>
</dbReference>
<dbReference type="InterPro" id="IPR010998">
    <property type="entry name" value="Integrase_recombinase_N"/>
</dbReference>
<dbReference type="InterPro" id="IPR004107">
    <property type="entry name" value="Integrase_SAM-like_N"/>
</dbReference>
<comment type="function">
    <text evidence="9">Site-specific tyrosine recombinase, which acts by catalyzing the cutting and rejoining of the recombining DNA molecules. The XerC-XerD complex is essential to convert dimers of the bacterial chromosome into monomers to permit their segregation at cell division. It also contributes to the segregational stability of plasmids.</text>
</comment>
<dbReference type="GO" id="GO:0007059">
    <property type="term" value="P:chromosome segregation"/>
    <property type="evidence" value="ECO:0007669"/>
    <property type="project" value="UniProtKB-UniRule"/>
</dbReference>
<dbReference type="RefSeq" id="WP_168773764.1">
    <property type="nucleotide sequence ID" value="NZ_JAABNR010000004.1"/>
</dbReference>
<comment type="subunit">
    <text evidence="9">Forms a cyclic heterotetrameric complex composed of two molecules of XerC and two molecules of XerD.</text>
</comment>
<protein>
    <recommendedName>
        <fullName evidence="9">Tyrosine recombinase XerC</fullName>
    </recommendedName>
</protein>
<keyword evidence="5 9" id="KW-0229">DNA integration</keyword>
<dbReference type="GO" id="GO:0005737">
    <property type="term" value="C:cytoplasm"/>
    <property type="evidence" value="ECO:0007669"/>
    <property type="project" value="UniProtKB-SubCell"/>
</dbReference>
<evidence type="ECO:0000256" key="9">
    <source>
        <dbReference type="HAMAP-Rule" id="MF_01808"/>
    </source>
</evidence>
<evidence type="ECO:0000256" key="8">
    <source>
        <dbReference type="ARBA" id="ARBA00023306"/>
    </source>
</evidence>